<protein>
    <recommendedName>
        <fullName evidence="1">Cadherin domain-containing protein</fullName>
    </recommendedName>
</protein>
<dbReference type="Pfam" id="PF07995">
    <property type="entry name" value="GSDH"/>
    <property type="match status" value="1"/>
</dbReference>
<dbReference type="AlphaFoldDB" id="A0A545SSM5"/>
<name>A0A545SSM5_9GAMM</name>
<dbReference type="GO" id="GO:0007156">
    <property type="term" value="P:homophilic cell adhesion via plasma membrane adhesion molecules"/>
    <property type="evidence" value="ECO:0007669"/>
    <property type="project" value="InterPro"/>
</dbReference>
<dbReference type="InterPro" id="IPR002126">
    <property type="entry name" value="Cadherin-like_dom"/>
</dbReference>
<evidence type="ECO:0000259" key="1">
    <source>
        <dbReference type="PROSITE" id="PS50268"/>
    </source>
</evidence>
<evidence type="ECO:0000313" key="3">
    <source>
        <dbReference type="Proteomes" id="UP000319732"/>
    </source>
</evidence>
<evidence type="ECO:0000313" key="2">
    <source>
        <dbReference type="EMBL" id="TQV67974.1"/>
    </source>
</evidence>
<dbReference type="PROSITE" id="PS50268">
    <property type="entry name" value="CADHERIN_2"/>
    <property type="match status" value="1"/>
</dbReference>
<dbReference type="OrthoDB" id="338827at2"/>
<dbReference type="Pfam" id="PF17963">
    <property type="entry name" value="Big_9"/>
    <property type="match status" value="1"/>
</dbReference>
<dbReference type="SUPFAM" id="SSF49313">
    <property type="entry name" value="Cadherin-like"/>
    <property type="match status" value="1"/>
</dbReference>
<dbReference type="PANTHER" id="PTHR19328">
    <property type="entry name" value="HEDGEHOG-INTERACTING PROTEIN"/>
    <property type="match status" value="1"/>
</dbReference>
<gene>
    <name evidence="2" type="ORF">FKG94_24375</name>
</gene>
<dbReference type="SMART" id="SM00112">
    <property type="entry name" value="CA"/>
    <property type="match status" value="1"/>
</dbReference>
<keyword evidence="3" id="KW-1185">Reference proteome</keyword>
<dbReference type="GO" id="GO:0005509">
    <property type="term" value="F:calcium ion binding"/>
    <property type="evidence" value="ECO:0007669"/>
    <property type="project" value="InterPro"/>
</dbReference>
<dbReference type="InterPro" id="IPR011041">
    <property type="entry name" value="Quinoprot_gluc/sorb_DH_b-prop"/>
</dbReference>
<accession>A0A545SSM5</accession>
<sequence>MKYLAGLLLVLTGCGGGGSSDSDPDPGANAAPVIDDVQINVNEDAVDLLELEATDGDGDSLTFVIDSGDTTLFSLSPTGRLRVREGQSLNFAVLANHELTVRVSDPAGASDTALVAIRVLDPGRPFGLTRRPPALAHQFPVRAPVQSALQLERVHGGLDSPVYFAQIPGTDLHLVAQQGGTILWFEPDELSAGGTFMTVPDPLATASEEGLLGFAFDPGFTRNGYFYLHYTQRFATGDDCVNELARRHSACSVVARFQLQRDGDGNFIATRGDPDSKQTVITQRQPFANHNGGMIAFGADGFLYIALGDGGSGGDPDGYARERNNLLGSVLRLDVDSLPYRIPPDNPFAGNDQGWREEIWAFGLRNPWRFSFDAPTGRLWLGDVGQRNWEEVDLIVAGGNYGWDFFEGNHDFEDVDNAPADVIWPVVEYSHDEGFSITGGAVYRGSRLPDWRGWYFYGDFVSRKLWALNTETLEGDVENVEVMDTGVSISAFGTDTAGELYLVDYGGNTGGGGIWRLVESTDQSNGQLPGRLSETGLFTELAGLTPAPGLIPYTVNGPFWSDGAVKTRWFSLPGVSTIGFSDTGNWTFPVGSVLVKQFDMPLVDNDPTSLRRLETRVFVHHDNGWAGYTYRWNSEQTEALLINDGESEELSIRDNSGGVRLQRYTYPGRSLCLSCHNDVAGAVLGLRTPQLNGDFDYGAAVDNQLRTLDFIGLFDRALAASEQYPAYPDPRDESTELTRRARAYLAINCAVCHRPDGPAPTAMDLRFDTPLAAMNILDVVPAAGDLGIADARLIAPGERARSLLWERLRRTDASRMPPRVSHRVDAVAVSLIGEWIDGL</sequence>
<dbReference type="RefSeq" id="WP_142929568.1">
    <property type="nucleotide sequence ID" value="NZ_ML660108.1"/>
</dbReference>
<dbReference type="Gene3D" id="2.60.40.60">
    <property type="entry name" value="Cadherins"/>
    <property type="match status" value="1"/>
</dbReference>
<feature type="domain" description="Cadherin" evidence="1">
    <location>
        <begin position="46"/>
        <end position="135"/>
    </location>
</feature>
<dbReference type="Proteomes" id="UP000319732">
    <property type="component" value="Unassembled WGS sequence"/>
</dbReference>
<dbReference type="SUPFAM" id="SSF50952">
    <property type="entry name" value="Soluble quinoprotein glucose dehydrogenase"/>
    <property type="match status" value="1"/>
</dbReference>
<reference evidence="2 3" key="1">
    <citation type="submission" date="2019-06" db="EMBL/GenBank/DDBJ databases">
        <title>Whole genome sequence for Cellvibrionaceae sp. R142.</title>
        <authorList>
            <person name="Wang G."/>
        </authorList>
    </citation>
    <scope>NUCLEOTIDE SEQUENCE [LARGE SCALE GENOMIC DNA]</scope>
    <source>
        <strain evidence="2 3">R142</strain>
    </source>
</reference>
<dbReference type="InterPro" id="IPR015919">
    <property type="entry name" value="Cadherin-like_sf"/>
</dbReference>
<organism evidence="2 3">
    <name type="scientific">Exilibacterium tricleocarpae</name>
    <dbReference type="NCBI Taxonomy" id="2591008"/>
    <lineage>
        <taxon>Bacteria</taxon>
        <taxon>Pseudomonadati</taxon>
        <taxon>Pseudomonadota</taxon>
        <taxon>Gammaproteobacteria</taxon>
        <taxon>Cellvibrionales</taxon>
        <taxon>Cellvibrionaceae</taxon>
        <taxon>Exilibacterium</taxon>
    </lineage>
</organism>
<dbReference type="InterPro" id="IPR011042">
    <property type="entry name" value="6-blade_b-propeller_TolB-like"/>
</dbReference>
<dbReference type="Gene3D" id="2.120.10.30">
    <property type="entry name" value="TolB, C-terminal domain"/>
    <property type="match status" value="1"/>
</dbReference>
<proteinExistence type="predicted"/>
<dbReference type="InterPro" id="IPR012938">
    <property type="entry name" value="Glc/Sorbosone_DH"/>
</dbReference>
<dbReference type="EMBL" id="VHSG01000032">
    <property type="protein sequence ID" value="TQV67974.1"/>
    <property type="molecule type" value="Genomic_DNA"/>
</dbReference>
<dbReference type="PANTHER" id="PTHR19328:SF75">
    <property type="entry name" value="ALDOSE SUGAR DEHYDROGENASE YLII"/>
    <property type="match status" value="1"/>
</dbReference>
<dbReference type="GO" id="GO:0016020">
    <property type="term" value="C:membrane"/>
    <property type="evidence" value="ECO:0007669"/>
    <property type="project" value="InterPro"/>
</dbReference>
<comment type="caution">
    <text evidence="2">The sequence shown here is derived from an EMBL/GenBank/DDBJ whole genome shotgun (WGS) entry which is preliminary data.</text>
</comment>